<dbReference type="PANTHER" id="PTHR42921">
    <property type="entry name" value="ACETOACETYL-COA SYNTHETASE"/>
    <property type="match status" value="1"/>
</dbReference>
<dbReference type="Pfam" id="PF00501">
    <property type="entry name" value="AMP-binding"/>
    <property type="match status" value="1"/>
</dbReference>
<keyword evidence="4" id="KW-0067">ATP-binding</keyword>
<gene>
    <name evidence="7" type="ORF">SHI21_17655</name>
</gene>
<sequence>MNTSLWTPSADRIKYSEMTAFMQAMNREHKLSMESYQELHQFSITHKDLFWKSLINYFGVNYRGSLDPVLLEEGFENYTWFSNVELNFAENLLKNGKDGDVALNFQHESGMSKKVTYKNLRTEVKSLQAYLKKNMSEGDVLAAYMPNIPETVVSMLATTSFGGVFTSTSCDFGIEGVLDRFGQSKPKILVAAVSYEYGKKHFDLTEKLLEIEKRIPSLEKIILVDFLGKGYDISKFAKAVDYKTIIQEHQTDDQIEFTKVPFAHPVYIMYSSGTTGKPKCIVHSQGGTLVQLIKEHGLHCDLKQHKTTFFFTTCGWMMWNWLVAGLYFGSTVVLYEGSPAEPSPEYFFNMIERVGINIFGTSPKFLKALEDTGARFTKYPTLETILSTGSPLLPEQFDFVYNHIKKDVLLGSISGGTDIVSCFMLACPILPVYKGEIQCRGLGLDVQAFDENAKGVVGVEGELVCAQTFPSRPIYFLNDESKEKINAAYFNQIPGVWTHGDFVKVTEHGGVIVYGRSDATLNPGGVRIGTAEIYRQTEGLNYILDSICVGRPTDGDVDVILFVKLKDKEEMTLDRKKQIKDLIKKNTTPRHVPREIIVVKDIPYTRSGKKVELAITRILSGKPVTNVDALANPESLDEYYQYKG</sequence>
<dbReference type="Gene3D" id="3.30.300.30">
    <property type="match status" value="1"/>
</dbReference>
<accession>A0ABU5VYB3</accession>
<dbReference type="RefSeq" id="WP_323578313.1">
    <property type="nucleotide sequence ID" value="NZ_JAYGJQ010000002.1"/>
</dbReference>
<dbReference type="InterPro" id="IPR045851">
    <property type="entry name" value="AMP-bd_C_sf"/>
</dbReference>
<protein>
    <submittedName>
        <fullName evidence="7">Acetoacetate--CoA ligase</fullName>
        <ecNumber evidence="7">6.2.1.16</ecNumber>
    </submittedName>
</protein>
<evidence type="ECO:0000256" key="4">
    <source>
        <dbReference type="ARBA" id="ARBA00022840"/>
    </source>
</evidence>
<evidence type="ECO:0000256" key="3">
    <source>
        <dbReference type="ARBA" id="ARBA00022741"/>
    </source>
</evidence>
<proteinExistence type="inferred from homology"/>
<dbReference type="NCBIfam" id="TIGR01217">
    <property type="entry name" value="ac_ac_CoA_syn"/>
    <property type="match status" value="1"/>
</dbReference>
<dbReference type="PANTHER" id="PTHR42921:SF1">
    <property type="entry name" value="ACETOACETYL-COA SYNTHETASE"/>
    <property type="match status" value="1"/>
</dbReference>
<evidence type="ECO:0000313" key="8">
    <source>
        <dbReference type="Proteomes" id="UP001302274"/>
    </source>
</evidence>
<keyword evidence="8" id="KW-1185">Reference proteome</keyword>
<dbReference type="Proteomes" id="UP001302274">
    <property type="component" value="Unassembled WGS sequence"/>
</dbReference>
<dbReference type="Gene3D" id="3.40.50.12780">
    <property type="entry name" value="N-terminal domain of ligase-like"/>
    <property type="match status" value="1"/>
</dbReference>
<name>A0ABU5VYB3_9BACT</name>
<evidence type="ECO:0000256" key="2">
    <source>
        <dbReference type="ARBA" id="ARBA00022598"/>
    </source>
</evidence>
<dbReference type="InterPro" id="IPR000873">
    <property type="entry name" value="AMP-dep_synth/lig_dom"/>
</dbReference>
<dbReference type="PROSITE" id="PS00455">
    <property type="entry name" value="AMP_BINDING"/>
    <property type="match status" value="1"/>
</dbReference>
<dbReference type="Pfam" id="PF13193">
    <property type="entry name" value="AMP-binding_C"/>
    <property type="match status" value="1"/>
</dbReference>
<feature type="domain" description="AMP-dependent synthetase/ligase" evidence="5">
    <location>
        <begin position="100"/>
        <end position="466"/>
    </location>
</feature>
<dbReference type="InterPro" id="IPR025110">
    <property type="entry name" value="AMP-bd_C"/>
</dbReference>
<reference evidence="7 8" key="1">
    <citation type="submission" date="2023-11" db="EMBL/GenBank/DDBJ databases">
        <title>A Novel Polar Bacteriovorax (B. antarcticus) Isolated from the Biocrust in Antarctica.</title>
        <authorList>
            <person name="Mun W."/>
            <person name="Choi S.Y."/>
            <person name="Mitchell R.J."/>
        </authorList>
    </citation>
    <scope>NUCLEOTIDE SEQUENCE [LARGE SCALE GENOMIC DNA]</scope>
    <source>
        <strain evidence="7 8">PP10</strain>
    </source>
</reference>
<organism evidence="7 8">
    <name type="scientific">Bacteriovorax antarcticus</name>
    <dbReference type="NCBI Taxonomy" id="3088717"/>
    <lineage>
        <taxon>Bacteria</taxon>
        <taxon>Pseudomonadati</taxon>
        <taxon>Bdellovibrionota</taxon>
        <taxon>Bacteriovoracia</taxon>
        <taxon>Bacteriovoracales</taxon>
        <taxon>Bacteriovoracaceae</taxon>
        <taxon>Bacteriovorax</taxon>
    </lineage>
</organism>
<dbReference type="GO" id="GO:0030729">
    <property type="term" value="F:acetoacetate-CoA ligase activity"/>
    <property type="evidence" value="ECO:0007669"/>
    <property type="project" value="UniProtKB-EC"/>
</dbReference>
<dbReference type="SUPFAM" id="SSF56801">
    <property type="entry name" value="Acetyl-CoA synthetase-like"/>
    <property type="match status" value="1"/>
</dbReference>
<comment type="similarity">
    <text evidence="1">Belongs to the ATP-dependent AMP-binding enzyme family.</text>
</comment>
<feature type="domain" description="AMP-binding enzyme C-terminal" evidence="6">
    <location>
        <begin position="545"/>
        <end position="609"/>
    </location>
</feature>
<dbReference type="NCBIfam" id="NF002937">
    <property type="entry name" value="PRK03584.1"/>
    <property type="match status" value="1"/>
</dbReference>
<evidence type="ECO:0000313" key="7">
    <source>
        <dbReference type="EMBL" id="MEA9358063.1"/>
    </source>
</evidence>
<dbReference type="InterPro" id="IPR042099">
    <property type="entry name" value="ANL_N_sf"/>
</dbReference>
<keyword evidence="3" id="KW-0547">Nucleotide-binding</keyword>
<comment type="caution">
    <text evidence="7">The sequence shown here is derived from an EMBL/GenBank/DDBJ whole genome shotgun (WGS) entry which is preliminary data.</text>
</comment>
<evidence type="ECO:0000259" key="5">
    <source>
        <dbReference type="Pfam" id="PF00501"/>
    </source>
</evidence>
<dbReference type="InterPro" id="IPR005914">
    <property type="entry name" value="Acac_CoA_synth"/>
</dbReference>
<evidence type="ECO:0000259" key="6">
    <source>
        <dbReference type="Pfam" id="PF13193"/>
    </source>
</evidence>
<dbReference type="InterPro" id="IPR020845">
    <property type="entry name" value="AMP-binding_CS"/>
</dbReference>
<dbReference type="EMBL" id="JAYGJQ010000002">
    <property type="protein sequence ID" value="MEA9358063.1"/>
    <property type="molecule type" value="Genomic_DNA"/>
</dbReference>
<keyword evidence="2 7" id="KW-0436">Ligase</keyword>
<dbReference type="EC" id="6.2.1.16" evidence="7"/>
<evidence type="ECO:0000256" key="1">
    <source>
        <dbReference type="ARBA" id="ARBA00006432"/>
    </source>
</evidence>